<dbReference type="PANTHER" id="PTHR23279">
    <property type="entry name" value="DEFECTIVE PROBOSCIS EXTENSION RESPONSE DPR -RELATED"/>
    <property type="match status" value="1"/>
</dbReference>
<name>A0A1I8PZR9_STOCA</name>
<dbReference type="CDD" id="cd00096">
    <property type="entry name" value="Ig"/>
    <property type="match status" value="1"/>
</dbReference>
<evidence type="ECO:0000256" key="1">
    <source>
        <dbReference type="SAM" id="MobiDB-lite"/>
    </source>
</evidence>
<organism evidence="3 4">
    <name type="scientific">Stomoxys calcitrans</name>
    <name type="common">Stable fly</name>
    <name type="synonym">Conops calcitrans</name>
    <dbReference type="NCBI Taxonomy" id="35570"/>
    <lineage>
        <taxon>Eukaryota</taxon>
        <taxon>Metazoa</taxon>
        <taxon>Ecdysozoa</taxon>
        <taxon>Arthropoda</taxon>
        <taxon>Hexapoda</taxon>
        <taxon>Insecta</taxon>
        <taxon>Pterygota</taxon>
        <taxon>Neoptera</taxon>
        <taxon>Endopterygota</taxon>
        <taxon>Diptera</taxon>
        <taxon>Brachycera</taxon>
        <taxon>Muscomorpha</taxon>
        <taxon>Muscoidea</taxon>
        <taxon>Muscidae</taxon>
        <taxon>Stomoxys</taxon>
    </lineage>
</organism>
<dbReference type="InterPro" id="IPR013106">
    <property type="entry name" value="Ig_V-set"/>
</dbReference>
<dbReference type="SUPFAM" id="SSF48726">
    <property type="entry name" value="Immunoglobulin"/>
    <property type="match status" value="2"/>
</dbReference>
<evidence type="ECO:0000313" key="3">
    <source>
        <dbReference type="EnsemblMetazoa" id="SCAU012561-PD"/>
    </source>
</evidence>
<evidence type="ECO:0000259" key="2">
    <source>
        <dbReference type="PROSITE" id="PS50835"/>
    </source>
</evidence>
<dbReference type="GO" id="GO:0050808">
    <property type="term" value="P:synapse organization"/>
    <property type="evidence" value="ECO:0007669"/>
    <property type="project" value="TreeGrafter"/>
</dbReference>
<dbReference type="SMART" id="SM00409">
    <property type="entry name" value="IG"/>
    <property type="match status" value="2"/>
</dbReference>
<dbReference type="FunFam" id="2.60.40.10:FF:000533">
    <property type="entry name" value="Uncharacterized protein, isoform A"/>
    <property type="match status" value="1"/>
</dbReference>
<proteinExistence type="predicted"/>
<accession>A0A1I8PZR9</accession>
<dbReference type="Proteomes" id="UP000095300">
    <property type="component" value="Unassembled WGS sequence"/>
</dbReference>
<dbReference type="InterPro" id="IPR036179">
    <property type="entry name" value="Ig-like_dom_sf"/>
</dbReference>
<dbReference type="Gene3D" id="2.60.40.10">
    <property type="entry name" value="Immunoglobulins"/>
    <property type="match status" value="2"/>
</dbReference>
<dbReference type="GO" id="GO:0032589">
    <property type="term" value="C:neuron projection membrane"/>
    <property type="evidence" value="ECO:0007669"/>
    <property type="project" value="TreeGrafter"/>
</dbReference>
<dbReference type="SMART" id="SM00408">
    <property type="entry name" value="IGc2"/>
    <property type="match status" value="2"/>
</dbReference>
<gene>
    <name evidence="3" type="primary">106082487</name>
</gene>
<dbReference type="EnsemblMetazoa" id="SCAU012561-RC">
    <property type="protein sequence ID" value="SCAU012561-PC"/>
    <property type="gene ID" value="SCAU012561"/>
</dbReference>
<feature type="region of interest" description="Disordered" evidence="1">
    <location>
        <begin position="1"/>
        <end position="81"/>
    </location>
</feature>
<dbReference type="VEuPathDB" id="VectorBase:SCAU012561"/>
<dbReference type="EnsemblMetazoa" id="SCAU012561-RB">
    <property type="protein sequence ID" value="SCAU012561-PB"/>
    <property type="gene ID" value="SCAU012561"/>
</dbReference>
<dbReference type="EnsemblMetazoa" id="SCAU012561-RD">
    <property type="protein sequence ID" value="SCAU012561-PD"/>
    <property type="gene ID" value="SCAU012561"/>
</dbReference>
<dbReference type="PROSITE" id="PS50835">
    <property type="entry name" value="IG_LIKE"/>
    <property type="match status" value="2"/>
</dbReference>
<sequence>MEAFHIKPQTPVESPLRTDKRIRKNCRQKLRTSKGLRISGSYYSQDDDDHHQKQHQHHQQQQQPQHPHHHHDLQQNQQPQQHLGHDHWTCIMMTMLFVISIVLTGNSALAAQRESFKPKDPNTINNNANAILNEISSSNSGSNIVGFYVGGSGGGGGGGSGGNGNAASHGNSNNISNGNTNANNVNSNGPTNTAKSFHHSTSTTTAGHAVSGGGGGGFATTTTQISIANRTQGGSSSSSGGSASSSSSSSGSSTLYKSSSHANNRNAIEQPEMVQNGPYFDKAASKNVTALLGKTAYLNCRVKNLGNKTMLLQVSWVRHRDIHLLTVGRYTYTSDQRFRAIHQPQTEDWILQIKYPQHRDSGIYECQVSTTPHMSHYIHLNVVEPSTEIIGAPDLYIESGSTINLTCVILNSPEPPAYIFWNHNNAIINYDSPRGGVSVVTIKGDTTTSFLLIKTARPSDSGHYQCNPSNAKPKSVTVHVLNGVSHSVSRGVPSSNAARGTSSSSNVSKPLYLSVPVHVLVYLSVCQALHKAAGGYQRWCTACCHHVIESLARLLGLFLLTVAYSRKLMLNSTSTIKKDEMHTQFRKHEQVIRVSAAAAMSQDIKDFRSCCCYCMQLRENAMRLPTTPPPARTSVAKATTFFSSTIKRQSTSVSASASVSSYTSSTMSAAAATSMASISPLSVTTARTSVLASAWHGDQHKSATTKKSNLFGGLRLVLPMTGILGGGGGGEAKCKGGVSEAEPSNDCMIDKCQYGSFCYACCCCSCCFCHCCSYCCPFVATSSGSSNCCCSNSNSKNCSSLCIMPNKCLHLQSTTFFSESDIR</sequence>
<dbReference type="FunFam" id="2.60.40.10:FF:000129">
    <property type="entry name" value="CLUMA_CG018772, isoform A"/>
    <property type="match status" value="1"/>
</dbReference>
<feature type="region of interest" description="Disordered" evidence="1">
    <location>
        <begin position="230"/>
        <end position="265"/>
    </location>
</feature>
<dbReference type="Pfam" id="PF13927">
    <property type="entry name" value="Ig_3"/>
    <property type="match status" value="1"/>
</dbReference>
<feature type="compositionally biased region" description="Basic residues" evidence="1">
    <location>
        <begin position="20"/>
        <end position="34"/>
    </location>
</feature>
<dbReference type="InterPro" id="IPR003599">
    <property type="entry name" value="Ig_sub"/>
</dbReference>
<dbReference type="Pfam" id="PF07686">
    <property type="entry name" value="V-set"/>
    <property type="match status" value="1"/>
</dbReference>
<dbReference type="STRING" id="35570.A0A1I8PZR9"/>
<dbReference type="InterPro" id="IPR003598">
    <property type="entry name" value="Ig_sub2"/>
</dbReference>
<feature type="domain" description="Ig-like" evidence="2">
    <location>
        <begin position="278"/>
        <end position="369"/>
    </location>
</feature>
<evidence type="ECO:0000313" key="4">
    <source>
        <dbReference type="Proteomes" id="UP000095300"/>
    </source>
</evidence>
<feature type="compositionally biased region" description="Low complexity" evidence="1">
    <location>
        <begin position="233"/>
        <end position="260"/>
    </location>
</feature>
<dbReference type="AlphaFoldDB" id="A0A1I8PZR9"/>
<dbReference type="InterPro" id="IPR037448">
    <property type="entry name" value="Zig-8"/>
</dbReference>
<dbReference type="InterPro" id="IPR007110">
    <property type="entry name" value="Ig-like_dom"/>
</dbReference>
<dbReference type="PANTHER" id="PTHR23279:SF36">
    <property type="entry name" value="DEFECTIVE PROBOSCIS EXTENSION RESPONSE 9, ISOFORM A"/>
    <property type="match status" value="1"/>
</dbReference>
<feature type="domain" description="Ig-like" evidence="2">
    <location>
        <begin position="385"/>
        <end position="477"/>
    </location>
</feature>
<feature type="compositionally biased region" description="Low complexity" evidence="1">
    <location>
        <begin position="165"/>
        <end position="209"/>
    </location>
</feature>
<feature type="region of interest" description="Disordered" evidence="1">
    <location>
        <begin position="157"/>
        <end position="218"/>
    </location>
</feature>
<protein>
    <recommendedName>
        <fullName evidence="2">Ig-like domain-containing protein</fullName>
    </recommendedName>
</protein>
<reference evidence="3" key="2">
    <citation type="submission" date="2020-05" db="UniProtKB">
        <authorList>
            <consortium name="EnsemblMetazoa"/>
        </authorList>
    </citation>
    <scope>IDENTIFICATION</scope>
    <source>
        <strain evidence="3">USDA</strain>
    </source>
</reference>
<reference evidence="4" key="1">
    <citation type="submission" date="2015-05" db="EMBL/GenBank/DDBJ databases">
        <authorList>
            <person name="Wilson R.K."/>
            <person name="Warren W.C."/>
            <person name="Olafson P."/>
        </authorList>
    </citation>
    <scope>NUCLEOTIDE SEQUENCE [LARGE SCALE GENOMIC DNA]</scope>
    <source>
        <strain evidence="4">USDA</strain>
    </source>
</reference>
<dbReference type="OrthoDB" id="5969816at2759"/>
<keyword evidence="4" id="KW-1185">Reference proteome</keyword>
<dbReference type="InterPro" id="IPR013783">
    <property type="entry name" value="Ig-like_fold"/>
</dbReference>